<sequence>MIWVFAIIVIWVLYIVFGKKISNRNRVQEFPNFTLNIVGKIFYEKDEEYEHEVIVVLYQNELKTVIGIDSEKFIKVKKDAIVAQEDTGEVGVYIDAMRVGYLNADSAKEFCNFIKTKNLSKNDAFDVEAIIMGNPKGDKWYVKLNIPCKMQKFRYKIY</sequence>
<dbReference type="EMBL" id="CP043909">
    <property type="protein sequence ID" value="QER39672.1"/>
    <property type="molecule type" value="Genomic_DNA"/>
</dbReference>
<keyword evidence="2" id="KW-1185">Reference proteome</keyword>
<dbReference type="RefSeq" id="WP_150025953.1">
    <property type="nucleotide sequence ID" value="NZ_CP043909.1"/>
</dbReference>
<evidence type="ECO:0008006" key="3">
    <source>
        <dbReference type="Google" id="ProtNLM"/>
    </source>
</evidence>
<dbReference type="AlphaFoldDB" id="A0A5P1UU23"/>
<gene>
    <name evidence="1" type="ORF">F2A31_08080</name>
</gene>
<evidence type="ECO:0000313" key="2">
    <source>
        <dbReference type="Proteomes" id="UP000325177"/>
    </source>
</evidence>
<reference evidence="1 2" key="1">
    <citation type="submission" date="2019-09" db="EMBL/GenBank/DDBJ databases">
        <title>Acinetobacter sp. C16S1 isolated from saline soil.</title>
        <authorList>
            <person name="Xu L."/>
            <person name="Sun J.-Q."/>
        </authorList>
    </citation>
    <scope>NUCLEOTIDE SEQUENCE [LARGE SCALE GENOMIC DNA]</scope>
    <source>
        <strain evidence="1 2">C16S1</strain>
    </source>
</reference>
<name>A0A5P1UU23_9GAMM</name>
<dbReference type="Proteomes" id="UP000325177">
    <property type="component" value="Chromosome"/>
</dbReference>
<proteinExistence type="predicted"/>
<evidence type="ECO:0000313" key="1">
    <source>
        <dbReference type="EMBL" id="QER39672.1"/>
    </source>
</evidence>
<protein>
    <recommendedName>
        <fullName evidence="3">HIRAN domain-containing protein</fullName>
    </recommendedName>
</protein>
<accession>A0A5P1UU23</accession>
<organism evidence="1 2">
    <name type="scientific">Acinetobacter suaedae</name>
    <dbReference type="NCBI Taxonomy" id="2609668"/>
    <lineage>
        <taxon>Bacteria</taxon>
        <taxon>Pseudomonadati</taxon>
        <taxon>Pseudomonadota</taxon>
        <taxon>Gammaproteobacteria</taxon>
        <taxon>Moraxellales</taxon>
        <taxon>Moraxellaceae</taxon>
        <taxon>Acinetobacter</taxon>
    </lineage>
</organism>
<dbReference type="KEGG" id="asue:F2A31_08080"/>